<evidence type="ECO:0000256" key="3">
    <source>
        <dbReference type="ARBA" id="ARBA00022502"/>
    </source>
</evidence>
<feature type="chain" id="PRO_5019882433" description="Post-GPI attachment to proteins factor 3" evidence="8">
    <location>
        <begin position="23"/>
        <end position="325"/>
    </location>
</feature>
<feature type="transmembrane region" description="Helical" evidence="8">
    <location>
        <begin position="177"/>
        <end position="197"/>
    </location>
</feature>
<dbReference type="PANTHER" id="PTHR13148:SF0">
    <property type="entry name" value="POST-GPI ATTACHMENT TO PROTEINS FACTOR 3"/>
    <property type="match status" value="1"/>
</dbReference>
<accession>A0A4E0QX57</accession>
<organism evidence="9 10">
    <name type="scientific">Fasciola hepatica</name>
    <name type="common">Liver fluke</name>
    <dbReference type="NCBI Taxonomy" id="6192"/>
    <lineage>
        <taxon>Eukaryota</taxon>
        <taxon>Metazoa</taxon>
        <taxon>Spiralia</taxon>
        <taxon>Lophotrochozoa</taxon>
        <taxon>Platyhelminthes</taxon>
        <taxon>Trematoda</taxon>
        <taxon>Digenea</taxon>
        <taxon>Plagiorchiida</taxon>
        <taxon>Echinostomata</taxon>
        <taxon>Echinostomatoidea</taxon>
        <taxon>Fasciolidae</taxon>
        <taxon>Fasciola</taxon>
    </lineage>
</organism>
<keyword evidence="8" id="KW-0333">Golgi apparatus</keyword>
<dbReference type="EMBL" id="JXXN02005407">
    <property type="protein sequence ID" value="THD19925.1"/>
    <property type="molecule type" value="Genomic_DNA"/>
</dbReference>
<keyword evidence="5 8" id="KW-0732">Signal</keyword>
<dbReference type="GO" id="GO:0016788">
    <property type="term" value="F:hydrolase activity, acting on ester bonds"/>
    <property type="evidence" value="ECO:0007669"/>
    <property type="project" value="TreeGrafter"/>
</dbReference>
<dbReference type="GO" id="GO:0006506">
    <property type="term" value="P:GPI anchor biosynthetic process"/>
    <property type="evidence" value="ECO:0007669"/>
    <property type="project" value="UniProtKB-KW"/>
</dbReference>
<evidence type="ECO:0000313" key="10">
    <source>
        <dbReference type="Proteomes" id="UP000230066"/>
    </source>
</evidence>
<feature type="transmembrane region" description="Helical" evidence="8">
    <location>
        <begin position="114"/>
        <end position="134"/>
    </location>
</feature>
<comment type="similarity">
    <text evidence="2 8">Belongs to the PGAP3 family.</text>
</comment>
<feature type="transmembrane region" description="Helical" evidence="8">
    <location>
        <begin position="228"/>
        <end position="249"/>
    </location>
</feature>
<keyword evidence="10" id="KW-1185">Reference proteome</keyword>
<dbReference type="GO" id="GO:0005789">
    <property type="term" value="C:endoplasmic reticulum membrane"/>
    <property type="evidence" value="ECO:0007669"/>
    <property type="project" value="TreeGrafter"/>
</dbReference>
<keyword evidence="6 8" id="KW-1133">Transmembrane helix</keyword>
<feature type="signal peptide" evidence="8">
    <location>
        <begin position="1"/>
        <end position="22"/>
    </location>
</feature>
<sequence length="325" mass="38362">MDESFGLPGIFIVLQYLTLSSASSGDRSYVFYKCKTDCVTTLCNRSIDTPNINWTNFFPERSFLEEAVLWNCKRECKYRCMWQTVDAFSRDNLSIPQFYGKWPFMRMFGVQEPASSLFSFLNLLVQMMIVGHLCTEFSFQLPMLKYWCIQYTFSIMSWLWSTIFHAYDTSVTEALDYFGALAFILSSIVTLQARVMYTHRILRYSCTTFLVGFFINHVRYMMFVKFDYGYNMFVAVLFGLVNCFGWIFWSSYWCSLKKQPYLVYCRQSVFGLLATMALELRDFPPVLWIFDAHSLWHASSLLIVLPWYKFVSADCRYLLDQKKES</sequence>
<evidence type="ECO:0000256" key="5">
    <source>
        <dbReference type="ARBA" id="ARBA00022729"/>
    </source>
</evidence>
<gene>
    <name evidence="9" type="ORF">D915_009312</name>
</gene>
<dbReference type="AlphaFoldDB" id="A0A4E0QX57"/>
<keyword evidence="4 8" id="KW-0812">Transmembrane</keyword>
<feature type="transmembrane region" description="Helical" evidence="8">
    <location>
        <begin position="204"/>
        <end position="222"/>
    </location>
</feature>
<evidence type="ECO:0000256" key="2">
    <source>
        <dbReference type="ARBA" id="ARBA00006387"/>
    </source>
</evidence>
<evidence type="ECO:0000256" key="7">
    <source>
        <dbReference type="ARBA" id="ARBA00023136"/>
    </source>
</evidence>
<proteinExistence type="inferred from homology"/>
<dbReference type="Pfam" id="PF04080">
    <property type="entry name" value="Per1"/>
    <property type="match status" value="1"/>
</dbReference>
<evidence type="ECO:0000313" key="9">
    <source>
        <dbReference type="EMBL" id="THD19925.1"/>
    </source>
</evidence>
<evidence type="ECO:0000256" key="6">
    <source>
        <dbReference type="ARBA" id="ARBA00022989"/>
    </source>
</evidence>
<dbReference type="InterPro" id="IPR007217">
    <property type="entry name" value="Per1-like"/>
</dbReference>
<evidence type="ECO:0000256" key="8">
    <source>
        <dbReference type="RuleBase" id="RU365066"/>
    </source>
</evidence>
<evidence type="ECO:0000256" key="4">
    <source>
        <dbReference type="ARBA" id="ARBA00022692"/>
    </source>
</evidence>
<protein>
    <recommendedName>
        <fullName evidence="8">Post-GPI attachment to proteins factor 3</fullName>
    </recommendedName>
</protein>
<reference evidence="9" key="1">
    <citation type="submission" date="2019-03" db="EMBL/GenBank/DDBJ databases">
        <title>Improved annotation for the trematode Fasciola hepatica.</title>
        <authorList>
            <person name="Choi Y.-J."/>
            <person name="Martin J."/>
            <person name="Mitreva M."/>
        </authorList>
    </citation>
    <scope>NUCLEOTIDE SEQUENCE [LARGE SCALE GENOMIC DNA]</scope>
</reference>
<comment type="subcellular location">
    <subcellularLocation>
        <location evidence="1">Endomembrane system</location>
        <topology evidence="1">Multi-pass membrane protein</topology>
    </subcellularLocation>
    <subcellularLocation>
        <location evidence="8">Golgi apparatus membrane</location>
        <topology evidence="8">Multi-pass membrane protein</topology>
    </subcellularLocation>
</comment>
<keyword evidence="3 8" id="KW-0337">GPI-anchor biosynthesis</keyword>
<comment type="caution">
    <text evidence="9">The sequence shown here is derived from an EMBL/GenBank/DDBJ whole genome shotgun (WGS) entry which is preliminary data.</text>
</comment>
<dbReference type="GO" id="GO:0000139">
    <property type="term" value="C:Golgi membrane"/>
    <property type="evidence" value="ECO:0007669"/>
    <property type="project" value="UniProtKB-SubCell"/>
</dbReference>
<dbReference type="PANTHER" id="PTHR13148">
    <property type="entry name" value="PER1-RELATED"/>
    <property type="match status" value="1"/>
</dbReference>
<dbReference type="Proteomes" id="UP000230066">
    <property type="component" value="Unassembled WGS sequence"/>
</dbReference>
<keyword evidence="7 8" id="KW-0472">Membrane</keyword>
<evidence type="ECO:0000256" key="1">
    <source>
        <dbReference type="ARBA" id="ARBA00004127"/>
    </source>
</evidence>
<feature type="transmembrane region" description="Helical" evidence="8">
    <location>
        <begin position="146"/>
        <end position="165"/>
    </location>
</feature>
<comment type="caution">
    <text evidence="8">Lacks conserved residue(s) required for the propagation of feature annotation.</text>
</comment>
<comment type="function">
    <text evidence="8">Involved in the lipid remodeling steps of GPI-anchor maturation.</text>
</comment>
<name>A0A4E0QX57_FASHE</name>